<dbReference type="EMBL" id="CP135996">
    <property type="protein sequence ID" value="WOC33136.1"/>
    <property type="molecule type" value="Genomic_DNA"/>
</dbReference>
<evidence type="ECO:0000256" key="3">
    <source>
        <dbReference type="ARBA" id="ARBA00022692"/>
    </source>
</evidence>
<sequence>MKEKCKALWTYCTSKEMILYIVFGALTTGLNLAVYFLLTEALRMDVNLAYFLAWVVGMLFAFVTNKKYVFESKTKTWTAVLYELGTFTGGRVLTLVIGEILIKVFVKTLGQSNVLWKLISNVVEIVLNWMVSKLITFRKKAD</sequence>
<feature type="transmembrane region" description="Helical" evidence="6">
    <location>
        <begin position="18"/>
        <end position="38"/>
    </location>
</feature>
<dbReference type="AlphaFoldDB" id="A0AA97H223"/>
<keyword evidence="5 6" id="KW-0472">Membrane</keyword>
<feature type="transmembrane region" description="Helical" evidence="6">
    <location>
        <begin position="50"/>
        <end position="68"/>
    </location>
</feature>
<evidence type="ECO:0000256" key="5">
    <source>
        <dbReference type="ARBA" id="ARBA00023136"/>
    </source>
</evidence>
<reference evidence="9" key="3">
    <citation type="submission" date="2024-06" db="EMBL/GenBank/DDBJ databases">
        <authorList>
            <person name="Zeng C."/>
        </authorList>
    </citation>
    <scope>NUCLEOTIDE SEQUENCE [LARGE SCALE GENOMIC DNA]</scope>
    <source>
        <strain evidence="9">ZCY20-5</strain>
    </source>
</reference>
<dbReference type="InterPro" id="IPR007267">
    <property type="entry name" value="GtrA_DPMS_TM"/>
</dbReference>
<feature type="domain" description="GtrA/DPMS transmembrane" evidence="7">
    <location>
        <begin position="20"/>
        <end position="137"/>
    </location>
</feature>
<evidence type="ECO:0000259" key="7">
    <source>
        <dbReference type="Pfam" id="PF04138"/>
    </source>
</evidence>
<name>A0AA97H223_9FIRM</name>
<proteinExistence type="inferred from homology"/>
<organism evidence="8 9">
    <name type="scientific">Caproicibacterium argilliputei</name>
    <dbReference type="NCBI Taxonomy" id="3030016"/>
    <lineage>
        <taxon>Bacteria</taxon>
        <taxon>Bacillati</taxon>
        <taxon>Bacillota</taxon>
        <taxon>Clostridia</taxon>
        <taxon>Eubacteriales</taxon>
        <taxon>Oscillospiraceae</taxon>
        <taxon>Caproicibacterium</taxon>
    </lineage>
</organism>
<keyword evidence="4 6" id="KW-1133">Transmembrane helix</keyword>
<dbReference type="GO" id="GO:0005886">
    <property type="term" value="C:plasma membrane"/>
    <property type="evidence" value="ECO:0007669"/>
    <property type="project" value="TreeGrafter"/>
</dbReference>
<dbReference type="PANTHER" id="PTHR38459">
    <property type="entry name" value="PROPHAGE BACTOPRENOL-LINKED GLUCOSE TRANSLOCASE HOMOLOG"/>
    <property type="match status" value="1"/>
</dbReference>
<evidence type="ECO:0000256" key="4">
    <source>
        <dbReference type="ARBA" id="ARBA00022989"/>
    </source>
</evidence>
<reference evidence="9" key="2">
    <citation type="submission" date="2024-06" db="EMBL/GenBank/DDBJ databases">
        <title>Caproicibacterium argilliputei sp. nov, a novel caproic acid producing anaerobic bacterium isolated from pit mud.</title>
        <authorList>
            <person name="Zeng C."/>
        </authorList>
    </citation>
    <scope>NUCLEOTIDE SEQUENCE [LARGE SCALE GENOMIC DNA]</scope>
    <source>
        <strain evidence="9">ZCY20-5</strain>
    </source>
</reference>
<gene>
    <name evidence="8" type="ORF">PXC00_04460</name>
</gene>
<comment type="similarity">
    <text evidence="2">Belongs to the GtrA family.</text>
</comment>
<evidence type="ECO:0000256" key="2">
    <source>
        <dbReference type="ARBA" id="ARBA00009399"/>
    </source>
</evidence>
<evidence type="ECO:0000313" key="8">
    <source>
        <dbReference type="EMBL" id="WOC33136.1"/>
    </source>
</evidence>
<evidence type="ECO:0000256" key="6">
    <source>
        <dbReference type="SAM" id="Phobius"/>
    </source>
</evidence>
<dbReference type="RefSeq" id="WP_275844360.1">
    <property type="nucleotide sequence ID" value="NZ_CP135996.1"/>
</dbReference>
<accession>A0AA97H223</accession>
<evidence type="ECO:0000313" key="9">
    <source>
        <dbReference type="Proteomes" id="UP001300604"/>
    </source>
</evidence>
<dbReference type="Proteomes" id="UP001300604">
    <property type="component" value="Chromosome"/>
</dbReference>
<dbReference type="GO" id="GO:0000271">
    <property type="term" value="P:polysaccharide biosynthetic process"/>
    <property type="evidence" value="ECO:0007669"/>
    <property type="project" value="InterPro"/>
</dbReference>
<comment type="subcellular location">
    <subcellularLocation>
        <location evidence="1">Membrane</location>
        <topology evidence="1">Multi-pass membrane protein</topology>
    </subcellularLocation>
</comment>
<dbReference type="InterPro" id="IPR051401">
    <property type="entry name" value="GtrA_CellWall_Glycosyl"/>
</dbReference>
<dbReference type="Pfam" id="PF04138">
    <property type="entry name" value="GtrA_DPMS_TM"/>
    <property type="match status" value="1"/>
</dbReference>
<reference evidence="8 9" key="1">
    <citation type="submission" date="2024-06" db="EMBL/GenBank/DDBJ databases">
        <title>Caproicibacterium argilliputei sp. nov, a novel caproic acid producing anaerobic bacterium isolated from pit mud.</title>
        <authorList>
            <person name="Xia S."/>
        </authorList>
    </citation>
    <scope>NUCLEOTIDE SEQUENCE [LARGE SCALE GENOMIC DNA]</scope>
    <source>
        <strain evidence="8 9">ZCY20-5</strain>
    </source>
</reference>
<evidence type="ECO:0000256" key="1">
    <source>
        <dbReference type="ARBA" id="ARBA00004141"/>
    </source>
</evidence>
<protein>
    <submittedName>
        <fullName evidence="8">GtrA family protein</fullName>
    </submittedName>
</protein>
<keyword evidence="3 6" id="KW-0812">Transmembrane</keyword>
<dbReference type="KEGG" id="carl:PXC00_04460"/>
<dbReference type="PANTHER" id="PTHR38459:SF5">
    <property type="entry name" value="CELL WALL TEICHOIC ACID GLYCOSYLATION PROTEIN GTCA"/>
    <property type="match status" value="1"/>
</dbReference>
<keyword evidence="9" id="KW-1185">Reference proteome</keyword>